<feature type="transmembrane region" description="Helical" evidence="12">
    <location>
        <begin position="238"/>
        <end position="255"/>
    </location>
</feature>
<evidence type="ECO:0000313" key="14">
    <source>
        <dbReference type="Proteomes" id="UP000244948"/>
    </source>
</evidence>
<reference evidence="13 14" key="1">
    <citation type="journal article" date="2018" name="Genome Announc.">
        <title>Ignatzschineria cameli sp. nov., isolated from necrotic foot tissue of dromedaries (Camelus dromedarius) and associated maggots (Wohlfahrtia species) in Dubai.</title>
        <authorList>
            <person name="Tsang C.C."/>
            <person name="Tang J.Y."/>
            <person name="Fong J.Y."/>
            <person name="Kinne J."/>
            <person name="Lee H.H."/>
            <person name="Joseph M."/>
            <person name="Jose S."/>
            <person name="Schuster R.K."/>
            <person name="Tang Y."/>
            <person name="Sivakumar S."/>
            <person name="Chen J.H."/>
            <person name="Teng J.L."/>
            <person name="Lau S.K."/>
            <person name="Wernery U."/>
            <person name="Woo P.C."/>
        </authorList>
    </citation>
    <scope>NUCLEOTIDE SEQUENCE [LARGE SCALE GENOMIC DNA]</scope>
    <source>
        <strain evidence="13 14">KCTC 22643</strain>
    </source>
</reference>
<feature type="transmembrane region" description="Helical" evidence="12">
    <location>
        <begin position="376"/>
        <end position="398"/>
    </location>
</feature>
<comment type="subcellular location">
    <subcellularLocation>
        <location evidence="12">Cell inner membrane</location>
    </subcellularLocation>
    <subcellularLocation>
        <location evidence="1">Cell membrane</location>
        <topology evidence="1">Multi-pass membrane protein</topology>
    </subcellularLocation>
</comment>
<sequence>MTALQVIRSHVYGVDMMSAILLARIQFAFTVSFHIIFPAITIGLGMWLVVLEGLWLKTKKPVYMDIYNFWVKFFAVAFSMGVVSGVVMAFQFGSNWSEFSKFSGSVTGPLLIYEVITAFFLEAGFLGIMLFGRDRVGPKMHFFATAMVAIGTTFSAYWILVSNSFMQTPPSLESGAIEIVDGAVVVKDWLAILFSASLPIRMVHMLTAALLTATLIISGTAAWHLLRGNRNAAVKKMLSMSLVTLFFVSIFQVVIGDIHGLNVRDHQPTKLAAIEGHWDATPEGEGTGFILFAIPNQEEQKNYFSIEIPYAASLILTHSLDGKVANLKAFPKEDIPPVGWVFWSFRVMVGLGFLMVILGIWGVWQRHKKTLGEKKGLLRFALWMGPSGLISVLAGWFVTEIGRQPWLVYNIMRVTEGHSFIHTAGDLTVSLALFVIAYLVVFLFGVTILFRILRRGPQSSDVAVAEQ</sequence>
<dbReference type="GO" id="GO:0070069">
    <property type="term" value="C:cytochrome complex"/>
    <property type="evidence" value="ECO:0007669"/>
    <property type="project" value="UniProtKB-UniRule"/>
</dbReference>
<evidence type="ECO:0000256" key="11">
    <source>
        <dbReference type="ARBA" id="ARBA00023136"/>
    </source>
</evidence>
<dbReference type="EMBL" id="QEWR01000002">
    <property type="protein sequence ID" value="PWD85068.1"/>
    <property type="molecule type" value="Genomic_DNA"/>
</dbReference>
<dbReference type="GO" id="GO:0009055">
    <property type="term" value="F:electron transfer activity"/>
    <property type="evidence" value="ECO:0007669"/>
    <property type="project" value="UniProtKB-UniRule"/>
</dbReference>
<dbReference type="PIRSF" id="PIRSF006446">
    <property type="entry name" value="Cyt_quinol_oxidase_1"/>
    <property type="match status" value="1"/>
</dbReference>
<feature type="transmembrane region" description="Helical" evidence="12">
    <location>
        <begin position="340"/>
        <end position="364"/>
    </location>
</feature>
<keyword evidence="10 12" id="KW-0408">Iron</keyword>
<keyword evidence="3 12" id="KW-0813">Transport</keyword>
<dbReference type="Proteomes" id="UP000244948">
    <property type="component" value="Unassembled WGS sequence"/>
</dbReference>
<evidence type="ECO:0000256" key="6">
    <source>
        <dbReference type="ARBA" id="ARBA00022692"/>
    </source>
</evidence>
<dbReference type="Pfam" id="PF01654">
    <property type="entry name" value="Cyt_bd_oxida_I"/>
    <property type="match status" value="1"/>
</dbReference>
<evidence type="ECO:0000256" key="12">
    <source>
        <dbReference type="PIRNR" id="PIRNR006446"/>
    </source>
</evidence>
<protein>
    <submittedName>
        <fullName evidence="13">Cytochrome ubiquinol oxidase subunit I</fullName>
    </submittedName>
</protein>
<feature type="transmembrane region" description="Helical" evidence="12">
    <location>
        <begin position="429"/>
        <end position="450"/>
    </location>
</feature>
<evidence type="ECO:0000256" key="3">
    <source>
        <dbReference type="ARBA" id="ARBA00022448"/>
    </source>
</evidence>
<dbReference type="AlphaFoldDB" id="A0A2U2APK2"/>
<evidence type="ECO:0000256" key="10">
    <source>
        <dbReference type="ARBA" id="ARBA00023004"/>
    </source>
</evidence>
<evidence type="ECO:0000256" key="5">
    <source>
        <dbReference type="ARBA" id="ARBA00022617"/>
    </source>
</evidence>
<evidence type="ECO:0000256" key="7">
    <source>
        <dbReference type="ARBA" id="ARBA00022723"/>
    </source>
</evidence>
<gene>
    <name evidence="13" type="ORF">DC082_06000</name>
</gene>
<evidence type="ECO:0000256" key="2">
    <source>
        <dbReference type="ARBA" id="ARBA00009819"/>
    </source>
</evidence>
<feature type="transmembrane region" description="Helical" evidence="12">
    <location>
        <begin position="12"/>
        <end position="29"/>
    </location>
</feature>
<keyword evidence="7 12" id="KW-0479">Metal-binding</keyword>
<dbReference type="InterPro" id="IPR002585">
    <property type="entry name" value="Cyt-d_ubiquinol_oxidase_su_1"/>
</dbReference>
<proteinExistence type="inferred from homology"/>
<evidence type="ECO:0000256" key="8">
    <source>
        <dbReference type="ARBA" id="ARBA00022982"/>
    </source>
</evidence>
<feature type="transmembrane region" description="Helical" evidence="12">
    <location>
        <begin position="67"/>
        <end position="90"/>
    </location>
</feature>
<name>A0A2U2APK2_9GAMM</name>
<keyword evidence="6 12" id="KW-0812">Transmembrane</keyword>
<keyword evidence="4 12" id="KW-1003">Cell membrane</keyword>
<dbReference type="GO" id="GO:0020037">
    <property type="term" value="F:heme binding"/>
    <property type="evidence" value="ECO:0007669"/>
    <property type="project" value="TreeGrafter"/>
</dbReference>
<dbReference type="GO" id="GO:0016682">
    <property type="term" value="F:oxidoreductase activity, acting on diphenols and related substances as donors, oxygen as acceptor"/>
    <property type="evidence" value="ECO:0007669"/>
    <property type="project" value="TreeGrafter"/>
</dbReference>
<organism evidence="13 14">
    <name type="scientific">Ignatzschineria indica</name>
    <dbReference type="NCBI Taxonomy" id="472583"/>
    <lineage>
        <taxon>Bacteria</taxon>
        <taxon>Pseudomonadati</taxon>
        <taxon>Pseudomonadota</taxon>
        <taxon>Gammaproteobacteria</taxon>
        <taxon>Cardiobacteriales</taxon>
        <taxon>Ignatzschineriaceae</taxon>
        <taxon>Ignatzschineria</taxon>
    </lineage>
</organism>
<keyword evidence="5 12" id="KW-0349">Heme</keyword>
<dbReference type="GO" id="GO:0019646">
    <property type="term" value="P:aerobic electron transport chain"/>
    <property type="evidence" value="ECO:0007669"/>
    <property type="project" value="InterPro"/>
</dbReference>
<feature type="transmembrane region" description="Helical" evidence="12">
    <location>
        <begin position="142"/>
        <end position="160"/>
    </location>
</feature>
<dbReference type="PANTHER" id="PTHR30365:SF14">
    <property type="entry name" value="CYTOCHROME BD MENAQUINOL OXIDASE SUBUNIT I-RELATED"/>
    <property type="match status" value="1"/>
</dbReference>
<feature type="transmembrane region" description="Helical" evidence="12">
    <location>
        <begin position="203"/>
        <end position="226"/>
    </location>
</feature>
<evidence type="ECO:0000256" key="9">
    <source>
        <dbReference type="ARBA" id="ARBA00022989"/>
    </source>
</evidence>
<dbReference type="GO" id="GO:0005886">
    <property type="term" value="C:plasma membrane"/>
    <property type="evidence" value="ECO:0007669"/>
    <property type="project" value="UniProtKB-SubCell"/>
</dbReference>
<keyword evidence="11 12" id="KW-0472">Membrane</keyword>
<keyword evidence="8 12" id="KW-0249">Electron transport</keyword>
<keyword evidence="9 12" id="KW-1133">Transmembrane helix</keyword>
<dbReference type="GO" id="GO:0046872">
    <property type="term" value="F:metal ion binding"/>
    <property type="evidence" value="ECO:0007669"/>
    <property type="project" value="UniProtKB-UniRule"/>
</dbReference>
<accession>A0A2U2APK2</accession>
<evidence type="ECO:0000313" key="13">
    <source>
        <dbReference type="EMBL" id="PWD85068.1"/>
    </source>
</evidence>
<feature type="transmembrane region" description="Helical" evidence="12">
    <location>
        <begin position="110"/>
        <end position="130"/>
    </location>
</feature>
<evidence type="ECO:0000256" key="4">
    <source>
        <dbReference type="ARBA" id="ARBA00022475"/>
    </source>
</evidence>
<comment type="caution">
    <text evidence="12">Lacks conserved residue(s) required for the propagation of feature annotation.</text>
</comment>
<comment type="similarity">
    <text evidence="2 12">Belongs to the cytochrome ubiquinol oxidase subunit 1 family.</text>
</comment>
<evidence type="ECO:0000256" key="1">
    <source>
        <dbReference type="ARBA" id="ARBA00004651"/>
    </source>
</evidence>
<feature type="transmembrane region" description="Helical" evidence="12">
    <location>
        <begin position="35"/>
        <end position="55"/>
    </location>
</feature>
<dbReference type="PANTHER" id="PTHR30365">
    <property type="entry name" value="CYTOCHROME D UBIQUINOL OXIDASE"/>
    <property type="match status" value="1"/>
</dbReference>
<keyword evidence="14" id="KW-1185">Reference proteome</keyword>
<comment type="caution">
    <text evidence="13">The sequence shown here is derived from an EMBL/GenBank/DDBJ whole genome shotgun (WGS) entry which is preliminary data.</text>
</comment>